<dbReference type="Proteomes" id="UP000604046">
    <property type="component" value="Unassembled WGS sequence"/>
</dbReference>
<dbReference type="OrthoDB" id="408026at2759"/>
<proteinExistence type="predicted"/>
<protein>
    <submittedName>
        <fullName evidence="1">Uncharacterized protein</fullName>
    </submittedName>
</protein>
<dbReference type="EMBL" id="CAJNDS010000454">
    <property type="protein sequence ID" value="CAE7208156.1"/>
    <property type="molecule type" value="Genomic_DNA"/>
</dbReference>
<organism evidence="1 2">
    <name type="scientific">Symbiodinium natans</name>
    <dbReference type="NCBI Taxonomy" id="878477"/>
    <lineage>
        <taxon>Eukaryota</taxon>
        <taxon>Sar</taxon>
        <taxon>Alveolata</taxon>
        <taxon>Dinophyceae</taxon>
        <taxon>Suessiales</taxon>
        <taxon>Symbiodiniaceae</taxon>
        <taxon>Symbiodinium</taxon>
    </lineage>
</organism>
<name>A0A812JGN3_9DINO</name>
<reference evidence="1" key="1">
    <citation type="submission" date="2021-02" db="EMBL/GenBank/DDBJ databases">
        <authorList>
            <person name="Dougan E. K."/>
            <person name="Rhodes N."/>
            <person name="Thang M."/>
            <person name="Chan C."/>
        </authorList>
    </citation>
    <scope>NUCLEOTIDE SEQUENCE</scope>
</reference>
<comment type="caution">
    <text evidence="1">The sequence shown here is derived from an EMBL/GenBank/DDBJ whole genome shotgun (WGS) entry which is preliminary data.</text>
</comment>
<sequence>MGLLPWEPFEDPAVSWEKLNGGPLRVAVVEEERPEGVSEADWRIQQRCKKELKRKVPAWKTITNETVTEGHTKTRKGMLYGITFPWTEDMLHSEDWGAEWLTKAMHAAGTLPQENRVTKVIPDKKFRITTGNNGGKFLFEVEYELPDECLHTKLFAKIPHGMEKETMSDRLSSSVNKQPMELYELNTSRLLEAEKGFRKFASASPRGLGGHALIRYLLSAYVCMQTYLRPLDFAGKTRDDPKKRLGPYEIEGPYDKCMDWCLRADPAEYYLALVRQGGLMAGRYKAGSFGDPKLVSKHFEDMTNVPQEAFGMQSGCSGQPTNMLKSKIDMGFEFFGNVASVLYPSFCTDPAWQESFRATLMKLNAYAAESQYFFHHNEDYISLAHGNMNVDNAYFWRNEAGELELGVFDWGGMGARSLGFKLWWWLYCGDFEVLNANMDKYLDCLISSYAEGGGPTLDKEVLRMMFVLASHTQMFGLLAAIGQIYRMCPKKEFANIKDRYDARVGENINGKSTLRLYIQVMRTVVLIHKEWQADKIMDDFETKIVELTGTSKKDPSTMQV</sequence>
<dbReference type="AlphaFoldDB" id="A0A812JGN3"/>
<gene>
    <name evidence="1" type="ORF">SNAT2548_LOCUS6769</name>
</gene>
<evidence type="ECO:0000313" key="2">
    <source>
        <dbReference type="Proteomes" id="UP000604046"/>
    </source>
</evidence>
<accession>A0A812JGN3</accession>
<evidence type="ECO:0000313" key="1">
    <source>
        <dbReference type="EMBL" id="CAE7208156.1"/>
    </source>
</evidence>
<keyword evidence="2" id="KW-1185">Reference proteome</keyword>